<dbReference type="Proteomes" id="UP000069940">
    <property type="component" value="Unassembled WGS sequence"/>
</dbReference>
<evidence type="ECO:0000313" key="2">
    <source>
        <dbReference type="EnsemblMetazoa" id="AALFPA23_013163.P19048"/>
    </source>
</evidence>
<dbReference type="PANTHER" id="PTHR47331">
    <property type="entry name" value="PHD-TYPE DOMAIN-CONTAINING PROTEIN"/>
    <property type="match status" value="1"/>
</dbReference>
<sequence length="384" mass="43936">MAEKRFLALERRLERAPALKEQYMAFLREYELLGHMELNEKEVDDDSQSVYYLPHHYVLKPSSTTTRLRVVFDGSAESSTGVSINHTQMIGPTVQNDLVSIVSNFRTYKYGITADIPKMYRQVEVHADDRRYQKIVNRTCCDQPLQTYDLRTVTYGLSSSPFLATMALRQLAIDEGKQFPLAAHAVEKSFYIDDALTGANTLEEALELKNQIIGLLQRGCFSVHKMCSNSEAVLQDVPEDMRESVMNIEDPTINAVIKTLGVAWRPQEDCFTFVVTIDDPVEPNRLTKRIILSQIAKIFDPLGFVGPVVTAAKLIMRELWSLNQDWDQPVPIEIANLWIDFRNQLYWLNELKIPRWILEDDVRIVELHGFADALHMGHVCTPDS</sequence>
<dbReference type="GeneID" id="134286629"/>
<dbReference type="InterPro" id="IPR043128">
    <property type="entry name" value="Rev_trsase/Diguanyl_cyclase"/>
</dbReference>
<dbReference type="SUPFAM" id="SSF56672">
    <property type="entry name" value="DNA/RNA polymerases"/>
    <property type="match status" value="1"/>
</dbReference>
<evidence type="ECO:0000259" key="1">
    <source>
        <dbReference type="Pfam" id="PF00078"/>
    </source>
</evidence>
<dbReference type="InterPro" id="IPR008042">
    <property type="entry name" value="Retrotrans_Pao"/>
</dbReference>
<keyword evidence="3" id="KW-1185">Reference proteome</keyword>
<evidence type="ECO:0000313" key="3">
    <source>
        <dbReference type="Proteomes" id="UP000069940"/>
    </source>
</evidence>
<dbReference type="Pfam" id="PF05380">
    <property type="entry name" value="Peptidase_A17"/>
    <property type="match status" value="1"/>
</dbReference>
<dbReference type="RefSeq" id="XP_062704255.1">
    <property type="nucleotide sequence ID" value="XM_062848271.1"/>
</dbReference>
<feature type="domain" description="Reverse transcriptase" evidence="1">
    <location>
        <begin position="99"/>
        <end position="213"/>
    </location>
</feature>
<dbReference type="InterPro" id="IPR043502">
    <property type="entry name" value="DNA/RNA_pol_sf"/>
</dbReference>
<dbReference type="Gene3D" id="3.30.70.270">
    <property type="match status" value="1"/>
</dbReference>
<proteinExistence type="predicted"/>
<dbReference type="EnsemblMetazoa" id="AALFPA23_013163.R19048">
    <property type="protein sequence ID" value="AALFPA23_013163.P19048"/>
    <property type="gene ID" value="AALFPA23_013163"/>
</dbReference>
<name>A0ABM1YY63_AEDAL</name>
<accession>A0ABM1YY63</accession>
<organism evidence="2 3">
    <name type="scientific">Aedes albopictus</name>
    <name type="common">Asian tiger mosquito</name>
    <name type="synonym">Stegomyia albopicta</name>
    <dbReference type="NCBI Taxonomy" id="7160"/>
    <lineage>
        <taxon>Eukaryota</taxon>
        <taxon>Metazoa</taxon>
        <taxon>Ecdysozoa</taxon>
        <taxon>Arthropoda</taxon>
        <taxon>Hexapoda</taxon>
        <taxon>Insecta</taxon>
        <taxon>Pterygota</taxon>
        <taxon>Neoptera</taxon>
        <taxon>Endopterygota</taxon>
        <taxon>Diptera</taxon>
        <taxon>Nematocera</taxon>
        <taxon>Culicoidea</taxon>
        <taxon>Culicidae</taxon>
        <taxon>Culicinae</taxon>
        <taxon>Aedini</taxon>
        <taxon>Aedes</taxon>
        <taxon>Stegomyia</taxon>
    </lineage>
</organism>
<dbReference type="InterPro" id="IPR000477">
    <property type="entry name" value="RT_dom"/>
</dbReference>
<protein>
    <recommendedName>
        <fullName evidence="1">Reverse transcriptase domain-containing protein</fullName>
    </recommendedName>
</protein>
<reference evidence="3" key="1">
    <citation type="journal article" date="2015" name="Proc. Natl. Acad. Sci. U.S.A.">
        <title>Genome sequence of the Asian Tiger mosquito, Aedes albopictus, reveals insights into its biology, genetics, and evolution.</title>
        <authorList>
            <person name="Chen X.G."/>
            <person name="Jiang X."/>
            <person name="Gu J."/>
            <person name="Xu M."/>
            <person name="Wu Y."/>
            <person name="Deng Y."/>
            <person name="Zhang C."/>
            <person name="Bonizzoni M."/>
            <person name="Dermauw W."/>
            <person name="Vontas J."/>
            <person name="Armbruster P."/>
            <person name="Huang X."/>
            <person name="Yang Y."/>
            <person name="Zhang H."/>
            <person name="He W."/>
            <person name="Peng H."/>
            <person name="Liu Y."/>
            <person name="Wu K."/>
            <person name="Chen J."/>
            <person name="Lirakis M."/>
            <person name="Topalis P."/>
            <person name="Van Leeuwen T."/>
            <person name="Hall A.B."/>
            <person name="Jiang X."/>
            <person name="Thorpe C."/>
            <person name="Mueller R.L."/>
            <person name="Sun C."/>
            <person name="Waterhouse R.M."/>
            <person name="Yan G."/>
            <person name="Tu Z.J."/>
            <person name="Fang X."/>
            <person name="James A.A."/>
        </authorList>
    </citation>
    <scope>NUCLEOTIDE SEQUENCE [LARGE SCALE GENOMIC DNA]</scope>
    <source>
        <strain evidence="3">Foshan</strain>
    </source>
</reference>
<reference evidence="2" key="2">
    <citation type="submission" date="2025-05" db="UniProtKB">
        <authorList>
            <consortium name="EnsemblMetazoa"/>
        </authorList>
    </citation>
    <scope>IDENTIFICATION</scope>
    <source>
        <strain evidence="2">Foshan</strain>
    </source>
</reference>
<dbReference type="PANTHER" id="PTHR47331:SF1">
    <property type="entry name" value="GAG-LIKE PROTEIN"/>
    <property type="match status" value="1"/>
</dbReference>
<dbReference type="Gene3D" id="3.10.10.10">
    <property type="entry name" value="HIV Type 1 Reverse Transcriptase, subunit A, domain 1"/>
    <property type="match status" value="1"/>
</dbReference>
<dbReference type="Pfam" id="PF00078">
    <property type="entry name" value="RVT_1"/>
    <property type="match status" value="1"/>
</dbReference>